<evidence type="ECO:0000259" key="4">
    <source>
        <dbReference type="PROSITE" id="PS51000"/>
    </source>
</evidence>
<keyword evidence="2" id="KW-0238">DNA-binding</keyword>
<gene>
    <name evidence="5" type="ORF">PGLA_11705</name>
</gene>
<evidence type="ECO:0000313" key="5">
    <source>
        <dbReference type="EMBL" id="OAB42658.1"/>
    </source>
</evidence>
<keyword evidence="6" id="KW-1185">Reference proteome</keyword>
<dbReference type="SUPFAM" id="SSF100950">
    <property type="entry name" value="NagB/RpiA/CoA transferase-like"/>
    <property type="match status" value="1"/>
</dbReference>
<dbReference type="SMART" id="SM01134">
    <property type="entry name" value="DeoRC"/>
    <property type="match status" value="1"/>
</dbReference>
<dbReference type="InterPro" id="IPR001034">
    <property type="entry name" value="DeoR_HTH"/>
</dbReference>
<dbReference type="Pfam" id="PF00455">
    <property type="entry name" value="DeoRC"/>
    <property type="match status" value="1"/>
</dbReference>
<dbReference type="InterPro" id="IPR036390">
    <property type="entry name" value="WH_DNA-bd_sf"/>
</dbReference>
<dbReference type="PRINTS" id="PR00037">
    <property type="entry name" value="HTHLACR"/>
</dbReference>
<dbReference type="InterPro" id="IPR036388">
    <property type="entry name" value="WH-like_DNA-bd_sf"/>
</dbReference>
<dbReference type="PANTHER" id="PTHR30363">
    <property type="entry name" value="HTH-TYPE TRANSCRIPTIONAL REGULATOR SRLR-RELATED"/>
    <property type="match status" value="1"/>
</dbReference>
<evidence type="ECO:0000256" key="1">
    <source>
        <dbReference type="ARBA" id="ARBA00023015"/>
    </source>
</evidence>
<dbReference type="PROSITE" id="PS51000">
    <property type="entry name" value="HTH_DEOR_2"/>
    <property type="match status" value="1"/>
</dbReference>
<dbReference type="GO" id="GO:0003677">
    <property type="term" value="F:DNA binding"/>
    <property type="evidence" value="ECO:0007669"/>
    <property type="project" value="UniProtKB-KW"/>
</dbReference>
<dbReference type="GO" id="GO:0003700">
    <property type="term" value="F:DNA-binding transcription factor activity"/>
    <property type="evidence" value="ECO:0007669"/>
    <property type="project" value="InterPro"/>
</dbReference>
<proteinExistence type="predicted"/>
<organism evidence="5 6">
    <name type="scientific">Paenibacillus glacialis</name>
    <dbReference type="NCBI Taxonomy" id="494026"/>
    <lineage>
        <taxon>Bacteria</taxon>
        <taxon>Bacillati</taxon>
        <taxon>Bacillota</taxon>
        <taxon>Bacilli</taxon>
        <taxon>Bacillales</taxon>
        <taxon>Paenibacillaceae</taxon>
        <taxon>Paenibacillus</taxon>
    </lineage>
</organism>
<evidence type="ECO:0000256" key="2">
    <source>
        <dbReference type="ARBA" id="ARBA00023125"/>
    </source>
</evidence>
<reference evidence="5 6" key="1">
    <citation type="submission" date="2016-03" db="EMBL/GenBank/DDBJ databases">
        <title>Draft genome sequence of Paenibacillus glacialis DSM 22343.</title>
        <authorList>
            <person name="Shin S.-K."/>
            <person name="Yi H."/>
        </authorList>
    </citation>
    <scope>NUCLEOTIDE SEQUENCE [LARGE SCALE GENOMIC DNA]</scope>
    <source>
        <strain evidence="5 6">DSM 22343</strain>
    </source>
</reference>
<dbReference type="EMBL" id="LVJH01000020">
    <property type="protein sequence ID" value="OAB42658.1"/>
    <property type="molecule type" value="Genomic_DNA"/>
</dbReference>
<dbReference type="Gene3D" id="1.10.10.10">
    <property type="entry name" value="Winged helix-like DNA-binding domain superfamily/Winged helix DNA-binding domain"/>
    <property type="match status" value="1"/>
</dbReference>
<accession>A0A162K9T9</accession>
<evidence type="ECO:0000313" key="6">
    <source>
        <dbReference type="Proteomes" id="UP000076967"/>
    </source>
</evidence>
<sequence length="262" mass="30188">MVYQEERLLKILEYLKQHQTMSVIDICTQFEVSRDTARRDIVRLVQEGVVIRTHGGLSLPELQKEMLSYQDRLIDESESKQRIGKFGAKLIQDHETVILDVSTTVQFVAEQISAKNITAVTHSIDNVGILSNREDLQIYVLGGYLNVKHRFLYGSSIIDKLSEIHADKAFIGASAIRSDGLYYPYEEDVRVKKEMARRSDQVIVVADHTKFIGKSVHRLDFDFVDILITNREIPSEIREVLDQKNITVIECQEEHEEVRKQD</sequence>
<dbReference type="Proteomes" id="UP000076967">
    <property type="component" value="Unassembled WGS sequence"/>
</dbReference>
<keyword evidence="3" id="KW-0804">Transcription</keyword>
<protein>
    <submittedName>
        <fullName evidence="5">DeoR family transcriptional regulator</fullName>
    </submittedName>
</protein>
<dbReference type="STRING" id="494026.PGLA_11705"/>
<dbReference type="InterPro" id="IPR037171">
    <property type="entry name" value="NagB/RpiA_transferase-like"/>
</dbReference>
<comment type="caution">
    <text evidence="5">The sequence shown here is derived from an EMBL/GenBank/DDBJ whole genome shotgun (WGS) entry which is preliminary data.</text>
</comment>
<dbReference type="AlphaFoldDB" id="A0A162K9T9"/>
<keyword evidence="1" id="KW-0805">Transcription regulation</keyword>
<dbReference type="InterPro" id="IPR014036">
    <property type="entry name" value="DeoR-like_C"/>
</dbReference>
<dbReference type="SMART" id="SM00420">
    <property type="entry name" value="HTH_DEOR"/>
    <property type="match status" value="1"/>
</dbReference>
<name>A0A162K9T9_9BACL</name>
<dbReference type="PANTHER" id="PTHR30363:SF51">
    <property type="entry name" value="HTH-TYPE TRANSCRIPTIONAL REPRESSOR GLCR"/>
    <property type="match status" value="1"/>
</dbReference>
<dbReference type="InterPro" id="IPR018356">
    <property type="entry name" value="Tscrpt_reg_HTH_DeoR_CS"/>
</dbReference>
<dbReference type="OrthoDB" id="9798651at2"/>
<dbReference type="Pfam" id="PF08220">
    <property type="entry name" value="HTH_DeoR"/>
    <property type="match status" value="1"/>
</dbReference>
<dbReference type="PROSITE" id="PS00894">
    <property type="entry name" value="HTH_DEOR_1"/>
    <property type="match status" value="1"/>
</dbReference>
<dbReference type="SUPFAM" id="SSF46785">
    <property type="entry name" value="Winged helix' DNA-binding domain"/>
    <property type="match status" value="1"/>
</dbReference>
<dbReference type="Gene3D" id="3.40.50.1360">
    <property type="match status" value="1"/>
</dbReference>
<evidence type="ECO:0000256" key="3">
    <source>
        <dbReference type="ARBA" id="ARBA00023163"/>
    </source>
</evidence>
<feature type="domain" description="HTH deoR-type" evidence="4">
    <location>
        <begin position="4"/>
        <end position="59"/>
    </location>
</feature>
<dbReference type="InterPro" id="IPR050313">
    <property type="entry name" value="Carb_Metab_HTH_regulators"/>
</dbReference>